<evidence type="ECO:0000256" key="2">
    <source>
        <dbReference type="ARBA" id="ARBA00022679"/>
    </source>
</evidence>
<proteinExistence type="predicted"/>
<dbReference type="PANTHER" id="PTHR18895">
    <property type="entry name" value="HEMK METHYLTRANSFERASE"/>
    <property type="match status" value="1"/>
</dbReference>
<feature type="compositionally biased region" description="Acidic residues" evidence="5">
    <location>
        <begin position="130"/>
        <end position="145"/>
    </location>
</feature>
<dbReference type="Gene3D" id="3.40.50.150">
    <property type="entry name" value="Vaccinia Virus protein VP39"/>
    <property type="match status" value="1"/>
</dbReference>
<dbReference type="GO" id="GO:0032259">
    <property type="term" value="P:methylation"/>
    <property type="evidence" value="ECO:0007669"/>
    <property type="project" value="UniProtKB-KW"/>
</dbReference>
<sequence length="605" mass="67057">MKELEAAVLEQDNGSRVWKFVMQHWKAIVQSREHMRKCFKRGEVSVNGSVAEVTKLLLTGDVVRIKFNTRAAHESIYGREKLTVLYEDEELAVVVKPSGKTMVAFGYMLPFSLRPSSMARSNDTEHMDDLPEAEEEEEDDNDESEFQIQQNVSPTVGQQRIPCSIHGLEKASNGLVLVAKTTETRSTLMKMHNSGEINRIFRVICHGVWKKQDTGPDNTSSSAYYDADSTIPIDAECLDAKCIQSIKVISVTESNAAEYLTTLDVKPFSPFLGVSVRRYLMSTQHPVVGNSGNSKPLKANRDKGLCSAVVHVDFIHPTLSTLISLDLGEPTKFQQLRAREKKAYERRQQSDLEELRKGGLENVQNFDRKTERPIAYIVGEKDFFGMRFKVSPATLIPRSSTETLVKATLSAKEERLANKSPVRVLDVGTGSGCLLLAILNSIPGSLGVGVDISQEALDVAIANSAEHSLSDRTSFHIGDMGRLQDSSELFQAFDILVCNPPYLDSSKSAKLTSTFVGTEHEPPVALFAENEGYGAYEMLAKSIELDLKSTSPHKILAPHGLVILEIGNGMGRRVRETFGFMKFERAVADNQDCERSLMFSVAPQE</sequence>
<keyword evidence="2" id="KW-0808">Transferase</keyword>
<evidence type="ECO:0000313" key="7">
    <source>
        <dbReference type="EMBL" id="KAF9335855.1"/>
    </source>
</evidence>
<dbReference type="SUPFAM" id="SSF55120">
    <property type="entry name" value="Pseudouridine synthase"/>
    <property type="match status" value="1"/>
</dbReference>
<keyword evidence="3" id="KW-0949">S-adenosyl-L-methionine</keyword>
<organism evidence="7 8">
    <name type="scientific">Podila minutissima</name>
    <dbReference type="NCBI Taxonomy" id="64525"/>
    <lineage>
        <taxon>Eukaryota</taxon>
        <taxon>Fungi</taxon>
        <taxon>Fungi incertae sedis</taxon>
        <taxon>Mucoromycota</taxon>
        <taxon>Mortierellomycotina</taxon>
        <taxon>Mortierellomycetes</taxon>
        <taxon>Mortierellales</taxon>
        <taxon>Mortierellaceae</taxon>
        <taxon>Podila</taxon>
    </lineage>
</organism>
<dbReference type="GO" id="GO:0008276">
    <property type="term" value="F:protein methyltransferase activity"/>
    <property type="evidence" value="ECO:0007669"/>
    <property type="project" value="InterPro"/>
</dbReference>
<dbReference type="GO" id="GO:0003723">
    <property type="term" value="F:RNA binding"/>
    <property type="evidence" value="ECO:0007669"/>
    <property type="project" value="UniProtKB-KW"/>
</dbReference>
<dbReference type="InterPro" id="IPR002052">
    <property type="entry name" value="DNA_methylase_N6_adenine_CS"/>
</dbReference>
<comment type="caution">
    <text evidence="7">The sequence shown here is derived from an EMBL/GenBank/DDBJ whole genome shotgun (WGS) entry which is preliminary data.</text>
</comment>
<keyword evidence="4" id="KW-0694">RNA-binding</keyword>
<evidence type="ECO:0000256" key="1">
    <source>
        <dbReference type="ARBA" id="ARBA00022603"/>
    </source>
</evidence>
<dbReference type="EMBL" id="JAAAUY010000083">
    <property type="protein sequence ID" value="KAF9335855.1"/>
    <property type="molecule type" value="Genomic_DNA"/>
</dbReference>
<feature type="compositionally biased region" description="Polar residues" evidence="5">
    <location>
        <begin position="146"/>
        <end position="158"/>
    </location>
</feature>
<dbReference type="Proteomes" id="UP000696485">
    <property type="component" value="Unassembled WGS sequence"/>
</dbReference>
<evidence type="ECO:0000313" key="8">
    <source>
        <dbReference type="Proteomes" id="UP000696485"/>
    </source>
</evidence>
<dbReference type="NCBIfam" id="TIGR00536">
    <property type="entry name" value="hemK_fam"/>
    <property type="match status" value="1"/>
</dbReference>
<dbReference type="Gene3D" id="3.10.290.10">
    <property type="entry name" value="RNA-binding S4 domain"/>
    <property type="match status" value="1"/>
</dbReference>
<dbReference type="PANTHER" id="PTHR18895:SF74">
    <property type="entry name" value="MTRF1L RELEASE FACTOR GLUTAMINE METHYLTRANSFERASE"/>
    <property type="match status" value="1"/>
</dbReference>
<dbReference type="InterPro" id="IPR036986">
    <property type="entry name" value="S4_RNA-bd_sf"/>
</dbReference>
<gene>
    <name evidence="7" type="ORF">BG006_010476</name>
</gene>
<dbReference type="AlphaFoldDB" id="A0A9P5SUV1"/>
<dbReference type="GO" id="GO:0009982">
    <property type="term" value="F:pseudouridine synthase activity"/>
    <property type="evidence" value="ECO:0007669"/>
    <property type="project" value="InterPro"/>
</dbReference>
<evidence type="ECO:0000256" key="4">
    <source>
        <dbReference type="PROSITE-ProRule" id="PRU00182"/>
    </source>
</evidence>
<evidence type="ECO:0000259" key="6">
    <source>
        <dbReference type="Pfam" id="PF13847"/>
    </source>
</evidence>
<dbReference type="InterPro" id="IPR025714">
    <property type="entry name" value="Methyltranfer_dom"/>
</dbReference>
<evidence type="ECO:0000256" key="5">
    <source>
        <dbReference type="SAM" id="MobiDB-lite"/>
    </source>
</evidence>
<name>A0A9P5SUV1_9FUNG</name>
<dbReference type="PROSITE" id="PS00092">
    <property type="entry name" value="N6_MTASE"/>
    <property type="match status" value="1"/>
</dbReference>
<reference evidence="7" key="1">
    <citation type="journal article" date="2020" name="Fungal Divers.">
        <title>Resolving the Mortierellaceae phylogeny through synthesis of multi-gene phylogenetics and phylogenomics.</title>
        <authorList>
            <person name="Vandepol N."/>
            <person name="Liber J."/>
            <person name="Desiro A."/>
            <person name="Na H."/>
            <person name="Kennedy M."/>
            <person name="Barry K."/>
            <person name="Grigoriev I.V."/>
            <person name="Miller A.N."/>
            <person name="O'Donnell K."/>
            <person name="Stajich J.E."/>
            <person name="Bonito G."/>
        </authorList>
    </citation>
    <scope>NUCLEOTIDE SEQUENCE</scope>
    <source>
        <strain evidence="7">NVP1</strain>
    </source>
</reference>
<evidence type="ECO:0000256" key="3">
    <source>
        <dbReference type="ARBA" id="ARBA00022691"/>
    </source>
</evidence>
<dbReference type="InterPro" id="IPR004556">
    <property type="entry name" value="HemK-like"/>
</dbReference>
<dbReference type="Gene3D" id="3.30.2350.10">
    <property type="entry name" value="Pseudouridine synthase"/>
    <property type="match status" value="1"/>
</dbReference>
<dbReference type="InterPro" id="IPR020103">
    <property type="entry name" value="PsdUridine_synth_cat_dom_sf"/>
</dbReference>
<dbReference type="InterPro" id="IPR029063">
    <property type="entry name" value="SAM-dependent_MTases_sf"/>
</dbReference>
<protein>
    <recommendedName>
        <fullName evidence="6">Methyltransferase domain-containing protein</fullName>
    </recommendedName>
</protein>
<dbReference type="Pfam" id="PF13847">
    <property type="entry name" value="Methyltransf_31"/>
    <property type="match status" value="1"/>
</dbReference>
<keyword evidence="1" id="KW-0489">Methyltransferase</keyword>
<dbReference type="GO" id="GO:0001522">
    <property type="term" value="P:pseudouridine synthesis"/>
    <property type="evidence" value="ECO:0007669"/>
    <property type="project" value="InterPro"/>
</dbReference>
<accession>A0A9P5SUV1</accession>
<keyword evidence="8" id="KW-1185">Reference proteome</keyword>
<dbReference type="PROSITE" id="PS50889">
    <property type="entry name" value="S4"/>
    <property type="match status" value="1"/>
</dbReference>
<dbReference type="SUPFAM" id="SSF53335">
    <property type="entry name" value="S-adenosyl-L-methionine-dependent methyltransferases"/>
    <property type="match status" value="1"/>
</dbReference>
<feature type="region of interest" description="Disordered" evidence="5">
    <location>
        <begin position="118"/>
        <end position="158"/>
    </location>
</feature>
<dbReference type="CDD" id="cd02440">
    <property type="entry name" value="AdoMet_MTases"/>
    <property type="match status" value="1"/>
</dbReference>
<feature type="domain" description="Methyltransferase" evidence="6">
    <location>
        <begin position="419"/>
        <end position="500"/>
    </location>
</feature>
<dbReference type="InterPro" id="IPR050320">
    <property type="entry name" value="N5-glutamine_MTase"/>
</dbReference>